<keyword evidence="3" id="KW-1185">Reference proteome</keyword>
<evidence type="ECO:0000313" key="3">
    <source>
        <dbReference type="Proteomes" id="UP000553888"/>
    </source>
</evidence>
<dbReference type="CDD" id="cd23669">
    <property type="entry name" value="GH55_SacteLam55A-like"/>
    <property type="match status" value="1"/>
</dbReference>
<protein>
    <recommendedName>
        <fullName evidence="4">Coagulation factor 5/8 type domain-containing protein</fullName>
    </recommendedName>
</protein>
<organism evidence="2 3">
    <name type="scientific">Schumannella luteola</name>
    <dbReference type="NCBI Taxonomy" id="472059"/>
    <lineage>
        <taxon>Bacteria</taxon>
        <taxon>Bacillati</taxon>
        <taxon>Actinomycetota</taxon>
        <taxon>Actinomycetes</taxon>
        <taxon>Micrococcales</taxon>
        <taxon>Microbacteriaceae</taxon>
        <taxon>Schumannella</taxon>
    </lineage>
</organism>
<feature type="region of interest" description="Disordered" evidence="1">
    <location>
        <begin position="590"/>
        <end position="611"/>
    </location>
</feature>
<evidence type="ECO:0008006" key="4">
    <source>
        <dbReference type="Google" id="ProtNLM"/>
    </source>
</evidence>
<dbReference type="InterPro" id="IPR012334">
    <property type="entry name" value="Pectin_lyas_fold"/>
</dbReference>
<dbReference type="InterPro" id="IPR059186">
    <property type="entry name" value="SACTE_4363"/>
</dbReference>
<dbReference type="Proteomes" id="UP000553888">
    <property type="component" value="Unassembled WGS sequence"/>
</dbReference>
<dbReference type="RefSeq" id="WP_343046544.1">
    <property type="nucleotide sequence ID" value="NZ_JACBZY010000001.1"/>
</dbReference>
<dbReference type="Gene3D" id="2.160.20.10">
    <property type="entry name" value="Single-stranded right-handed beta-helix, Pectin lyase-like"/>
    <property type="match status" value="1"/>
</dbReference>
<reference evidence="2 3" key="1">
    <citation type="submission" date="2020-07" db="EMBL/GenBank/DDBJ databases">
        <title>Sequencing the genomes of 1000 actinobacteria strains.</title>
        <authorList>
            <person name="Klenk H.-P."/>
        </authorList>
    </citation>
    <scope>NUCLEOTIDE SEQUENCE [LARGE SCALE GENOMIC DNA]</scope>
    <source>
        <strain evidence="2 3">DSM 23141</strain>
    </source>
</reference>
<sequence>MRDTTIHRSASRTGRAGRASQARGLAVIAAAAVGLGGALTPALSAQALDTSDTPDFGSSVKIYDPSTPTSTIQADVDAAFNAQLLNSGAQFGEQRYTFLFKPGDYDRVWANLGFYTAVAGLGKNPDDVTIHGAVNVDSGWNAGDEKNATQNFWRSVENLAIVPEGGTDRWAVSQAAPMRRVHIQGNLTMGPSNQDGGQGYSSGGYIADSKVDGTVSSGSQQQWYTRNSSLGAWEGGNWNMTFSGVDGAPGNDFDRSYTTLDTTPTTREKPYLYIDGDGKYHVFVPSLSRDSRGTTWPNTPGTDLPMRDFYVAHPGDSAGTLNQALEQGLNLFFTPGTYPLDAPLNVTRAGTVVTGIGFPTLTPTNGNAVLTSADVSGVNVSNLVVDAGTQNSDVLIRLGETGSHNDHSGDPQSIQDVFVRIGSSIQGNATTTLQVNADDTIVDHIWAWRADHGGAPTGWDVNKGATGVEVNGDDVLATGLFVEHYQKHEVIWNGNGGKTVFFQNELPYDVPDNASWQSPTGAGYAAYKVADGVSSHEIWGAGVYSFFNVNPSVVADRGFEFPDNGGVRGHGLFTVSLGDVGTINHVVNNTGGPVPNPAGNTSPSRVANYPG</sequence>
<gene>
    <name evidence="2" type="ORF">BJ979_000240</name>
</gene>
<comment type="caution">
    <text evidence="2">The sequence shown here is derived from an EMBL/GenBank/DDBJ whole genome shotgun (WGS) entry which is preliminary data.</text>
</comment>
<accession>A0A852Y8I0</accession>
<proteinExistence type="predicted"/>
<name>A0A852Y8I0_9MICO</name>
<dbReference type="EMBL" id="JACBZY010000001">
    <property type="protein sequence ID" value="NYG97614.1"/>
    <property type="molecule type" value="Genomic_DNA"/>
</dbReference>
<evidence type="ECO:0000256" key="1">
    <source>
        <dbReference type="SAM" id="MobiDB-lite"/>
    </source>
</evidence>
<dbReference type="AlphaFoldDB" id="A0A852Y8I0"/>
<evidence type="ECO:0000313" key="2">
    <source>
        <dbReference type="EMBL" id="NYG97614.1"/>
    </source>
</evidence>